<dbReference type="EMBL" id="HG793133">
    <property type="protein sequence ID" value="CDK30293.1"/>
    <property type="molecule type" value="Genomic_DNA"/>
</dbReference>
<evidence type="ECO:0000256" key="4">
    <source>
        <dbReference type="ARBA" id="ARBA00022692"/>
    </source>
</evidence>
<feature type="transmembrane region" description="Helical" evidence="8">
    <location>
        <begin position="202"/>
        <end position="221"/>
    </location>
</feature>
<organism evidence="10 11">
    <name type="scientific">Candidatus Babela massiliensis</name>
    <dbReference type="NCBI Taxonomy" id="673862"/>
    <lineage>
        <taxon>Bacteria</taxon>
        <taxon>Candidatus Babelota</taxon>
        <taxon>Candidatus Babeliae</taxon>
        <taxon>Candidatus Babeliales</taxon>
        <taxon>Candidatus Babeliaceae</taxon>
        <taxon>Candidatus Babela</taxon>
    </lineage>
</organism>
<feature type="transmembrane region" description="Helical" evidence="8">
    <location>
        <begin position="177"/>
        <end position="196"/>
    </location>
</feature>
<keyword evidence="6 8" id="KW-0472">Membrane</keyword>
<keyword evidence="7 10" id="KW-0012">Acyltransferase</keyword>
<protein>
    <submittedName>
        <fullName evidence="10">Apolipoprotein N-acyltransferase</fullName>
    </submittedName>
</protein>
<dbReference type="GO" id="GO:0042158">
    <property type="term" value="P:lipoprotein biosynthetic process"/>
    <property type="evidence" value="ECO:0007669"/>
    <property type="project" value="InterPro"/>
</dbReference>
<keyword evidence="4 8" id="KW-0812">Transmembrane</keyword>
<evidence type="ECO:0000256" key="2">
    <source>
        <dbReference type="ARBA" id="ARBA00022475"/>
    </source>
</evidence>
<dbReference type="Proteomes" id="UP000018769">
    <property type="component" value="Chromosome I"/>
</dbReference>
<keyword evidence="5 8" id="KW-1133">Transmembrane helix</keyword>
<evidence type="ECO:0000256" key="3">
    <source>
        <dbReference type="ARBA" id="ARBA00022679"/>
    </source>
</evidence>
<keyword evidence="11" id="KW-1185">Reference proteome</keyword>
<proteinExistence type="predicted"/>
<dbReference type="GO" id="GO:0005886">
    <property type="term" value="C:plasma membrane"/>
    <property type="evidence" value="ECO:0007669"/>
    <property type="project" value="UniProtKB-SubCell"/>
</dbReference>
<evidence type="ECO:0000259" key="9">
    <source>
        <dbReference type="PROSITE" id="PS50263"/>
    </source>
</evidence>
<dbReference type="InterPro" id="IPR003010">
    <property type="entry name" value="C-N_Hydrolase"/>
</dbReference>
<feature type="transmembrane region" description="Helical" evidence="8">
    <location>
        <begin position="80"/>
        <end position="104"/>
    </location>
</feature>
<dbReference type="InterPro" id="IPR036526">
    <property type="entry name" value="C-N_Hydrolase_sf"/>
</dbReference>
<evidence type="ECO:0000256" key="8">
    <source>
        <dbReference type="SAM" id="Phobius"/>
    </source>
</evidence>
<dbReference type="PANTHER" id="PTHR38686">
    <property type="entry name" value="APOLIPOPROTEIN N-ACYLTRANSFERASE"/>
    <property type="match status" value="1"/>
</dbReference>
<dbReference type="STRING" id="673862.BABL1_gene_987"/>
<dbReference type="Gene3D" id="3.60.110.10">
    <property type="entry name" value="Carbon-nitrogen hydrolase"/>
    <property type="match status" value="1"/>
</dbReference>
<sequence>MLFIYLLLTISALSYTFAFMFLSVTWPLVFIFLIPISHLIVNKNLLSKISFKEGFFWGTIAFSLQPIGTYYSVIKMAENYKIFALFMVIFLIIYQAFYSGLWIFTASKTIDLINLKDKNISKILSLAIITWIYFCFVQNYILWPFGRLEGLFLSSPILPLAIQPKLIYMLHYIKKELLLFFLISCSCLLSLIFTYKKILFKLTIFLLAFSPFIISSLIYSYNKKYISNYKKEWFNKISSISKAYYNPGNNKKSAKEIAQEIKRLKEQNNLTQIILFPESAFFLCDLNQERSLIKYLDKDIHIIIGGIRKKNDKVYNTLYHIYGGKIENIFNKRHSMLLTERGVFRELNIFSYIDKIVQKSYFQSRPIIKPSNKERMSFNIDRNLQLIPYICSEVFFNNYPDDNFQDDSTIISLCNDSWLEPCAKYIQNLMVLANKFKAIYWRRYIIYVDYSSSYIFDKFGNQHKLINI</sequence>
<feature type="transmembrane region" description="Helical" evidence="8">
    <location>
        <begin position="124"/>
        <end position="145"/>
    </location>
</feature>
<evidence type="ECO:0000313" key="11">
    <source>
        <dbReference type="Proteomes" id="UP000018769"/>
    </source>
</evidence>
<gene>
    <name evidence="10" type="ORF">BABL1_gene_987</name>
</gene>
<reference evidence="10 11" key="1">
    <citation type="journal article" date="2015" name="Biol. Direct">
        <title>Babela massiliensis, a representative of a widespread bacterial phylum with unusual adaptations to parasitism in amoebae.</title>
        <authorList>
            <person name="Pagnier I."/>
            <person name="Yutin N."/>
            <person name="Croce O."/>
            <person name="Makarova K.S."/>
            <person name="Wolf Y.I."/>
            <person name="Benamar S."/>
            <person name="Raoult D."/>
            <person name="Koonin E.V."/>
            <person name="La Scola B."/>
        </authorList>
    </citation>
    <scope>NUCLEOTIDE SEQUENCE [LARGE SCALE GENOMIC DNA]</scope>
    <source>
        <strain evidence="11">BABL1</strain>
    </source>
</reference>
<evidence type="ECO:0000313" key="10">
    <source>
        <dbReference type="EMBL" id="CDK30293.1"/>
    </source>
</evidence>
<dbReference type="eggNOG" id="COG0815">
    <property type="taxonomic scope" value="Bacteria"/>
</dbReference>
<dbReference type="AlphaFoldDB" id="V6DH76"/>
<feature type="domain" description="CN hydrolase" evidence="9">
    <location>
        <begin position="235"/>
        <end position="468"/>
    </location>
</feature>
<evidence type="ECO:0000256" key="1">
    <source>
        <dbReference type="ARBA" id="ARBA00004651"/>
    </source>
</evidence>
<accession>V6DH76</accession>
<dbReference type="KEGG" id="dpb:BABL1_gene_987"/>
<dbReference type="SUPFAM" id="SSF56317">
    <property type="entry name" value="Carbon-nitrogen hydrolase"/>
    <property type="match status" value="1"/>
</dbReference>
<feature type="transmembrane region" description="Helical" evidence="8">
    <location>
        <begin position="54"/>
        <end position="74"/>
    </location>
</feature>
<evidence type="ECO:0000256" key="6">
    <source>
        <dbReference type="ARBA" id="ARBA00023136"/>
    </source>
</evidence>
<dbReference type="PROSITE" id="PS50263">
    <property type="entry name" value="CN_HYDROLASE"/>
    <property type="match status" value="1"/>
</dbReference>
<dbReference type="PANTHER" id="PTHR38686:SF1">
    <property type="entry name" value="APOLIPOPROTEIN N-ACYLTRANSFERASE"/>
    <property type="match status" value="1"/>
</dbReference>
<evidence type="ECO:0000256" key="5">
    <source>
        <dbReference type="ARBA" id="ARBA00022989"/>
    </source>
</evidence>
<comment type="subcellular location">
    <subcellularLocation>
        <location evidence="1">Cell membrane</location>
        <topology evidence="1">Multi-pass membrane protein</topology>
    </subcellularLocation>
</comment>
<evidence type="ECO:0000256" key="7">
    <source>
        <dbReference type="ARBA" id="ARBA00023315"/>
    </source>
</evidence>
<keyword evidence="3 10" id="KW-0808">Transferase</keyword>
<keyword evidence="2" id="KW-1003">Cell membrane</keyword>
<name>V6DH76_9BACT</name>
<dbReference type="GO" id="GO:0016410">
    <property type="term" value="F:N-acyltransferase activity"/>
    <property type="evidence" value="ECO:0007669"/>
    <property type="project" value="InterPro"/>
</dbReference>
<dbReference type="InterPro" id="IPR004563">
    <property type="entry name" value="Apolipo_AcylTrfase"/>
</dbReference>
<feature type="transmembrane region" description="Helical" evidence="8">
    <location>
        <begin position="24"/>
        <end position="42"/>
    </location>
</feature>
<keyword evidence="10" id="KW-0449">Lipoprotein</keyword>
<dbReference type="HOGENOM" id="CLU_583536_0_0_7"/>